<dbReference type="EMBL" id="CASHSV030000024">
    <property type="protein sequence ID" value="CAJ2640792.1"/>
    <property type="molecule type" value="Genomic_DNA"/>
</dbReference>
<proteinExistence type="predicted"/>
<comment type="caution">
    <text evidence="1">The sequence shown here is derived from an EMBL/GenBank/DDBJ whole genome shotgun (WGS) entry which is preliminary data.</text>
</comment>
<reference evidence="1" key="1">
    <citation type="submission" date="2023-10" db="EMBL/GenBank/DDBJ databases">
        <authorList>
            <person name="Rodriguez Cubillos JULIANA M."/>
            <person name="De Vega J."/>
        </authorList>
    </citation>
    <scope>NUCLEOTIDE SEQUENCE</scope>
</reference>
<organism evidence="1 2">
    <name type="scientific">Trifolium pratense</name>
    <name type="common">Red clover</name>
    <dbReference type="NCBI Taxonomy" id="57577"/>
    <lineage>
        <taxon>Eukaryota</taxon>
        <taxon>Viridiplantae</taxon>
        <taxon>Streptophyta</taxon>
        <taxon>Embryophyta</taxon>
        <taxon>Tracheophyta</taxon>
        <taxon>Spermatophyta</taxon>
        <taxon>Magnoliopsida</taxon>
        <taxon>eudicotyledons</taxon>
        <taxon>Gunneridae</taxon>
        <taxon>Pentapetalae</taxon>
        <taxon>rosids</taxon>
        <taxon>fabids</taxon>
        <taxon>Fabales</taxon>
        <taxon>Fabaceae</taxon>
        <taxon>Papilionoideae</taxon>
        <taxon>50 kb inversion clade</taxon>
        <taxon>NPAAA clade</taxon>
        <taxon>Hologalegina</taxon>
        <taxon>IRL clade</taxon>
        <taxon>Trifolieae</taxon>
        <taxon>Trifolium</taxon>
    </lineage>
</organism>
<evidence type="ECO:0000313" key="1">
    <source>
        <dbReference type="EMBL" id="CAJ2640792.1"/>
    </source>
</evidence>
<gene>
    <name evidence="1" type="ORF">MILVUS5_LOCUS10587</name>
</gene>
<name>A0ACB0J8S7_TRIPR</name>
<accession>A0ACB0J8S7</accession>
<evidence type="ECO:0000313" key="2">
    <source>
        <dbReference type="Proteomes" id="UP001177021"/>
    </source>
</evidence>
<dbReference type="Proteomes" id="UP001177021">
    <property type="component" value="Unassembled WGS sequence"/>
</dbReference>
<protein>
    <submittedName>
        <fullName evidence="1">Uncharacterized protein</fullName>
    </submittedName>
</protein>
<sequence>MNVIRKQSYHSISSPSPLVSLFQTNTTLSPLPMPRLGKTKSESLFEIISKNPYLTFEKSLEDVCVNLTPQDVEEVLKLCYEFPTHAVKFFRWADPRINHNHSPYAWYLVIDILGKNRLFEPMWDWVKLMRREGLLSRSTFSSIFASYINAGRIDSAIKTFEVMDCYGCVRDVFSLNSLLNAICSSGRVVEACDYLKIAKKHVKPDSDTYAILMEGFESDGNVVGARDNFVEMIFEIGWEPANVLAYDSFLCTLIKGSGGICEAVKFFDSLSDMRCYPGIRFFGVALDECAKFHNLRRAKFFWEFMLGKTELQPTTAMYNSMIALYCYHGDIDVAMKMLDEMVHREAFPDSLTYNLLLRYLIKGRKLLKATRMFTEMVKNECVPDQLNCHAAVKVYLDNGHTAMAIKVWKFLVENYREDLERTANLLVVGLQNNGKVTEAVMYAKDIIRRGIKLTSSTLSKLLKAESGKRHIRYVSFLLKLHI</sequence>
<keyword evidence="2" id="KW-1185">Reference proteome</keyword>